<reference evidence="1" key="1">
    <citation type="submission" date="2019-08" db="EMBL/GenBank/DDBJ databases">
        <authorList>
            <person name="Kucharzyk K."/>
            <person name="Murdoch R.W."/>
            <person name="Higgins S."/>
            <person name="Loffler F."/>
        </authorList>
    </citation>
    <scope>NUCLEOTIDE SEQUENCE</scope>
</reference>
<proteinExistence type="predicted"/>
<accession>A0A645AUW2</accession>
<dbReference type="AlphaFoldDB" id="A0A645AUW2"/>
<comment type="caution">
    <text evidence="1">The sequence shown here is derived from an EMBL/GenBank/DDBJ whole genome shotgun (WGS) entry which is preliminary data.</text>
</comment>
<gene>
    <name evidence="1" type="ORF">SDC9_103737</name>
</gene>
<name>A0A645AUW2_9ZZZZ</name>
<organism evidence="1">
    <name type="scientific">bioreactor metagenome</name>
    <dbReference type="NCBI Taxonomy" id="1076179"/>
    <lineage>
        <taxon>unclassified sequences</taxon>
        <taxon>metagenomes</taxon>
        <taxon>ecological metagenomes</taxon>
    </lineage>
</organism>
<sequence>MITLMFKKNSTCIPMSRFSSSIKFSEERNLSDLGIINKKNVFVLYIKQNSCFLYVYFTYST</sequence>
<protein>
    <submittedName>
        <fullName evidence="1">Uncharacterized protein</fullName>
    </submittedName>
</protein>
<dbReference type="EMBL" id="VSSQ01016001">
    <property type="protein sequence ID" value="MPM56920.1"/>
    <property type="molecule type" value="Genomic_DNA"/>
</dbReference>
<evidence type="ECO:0000313" key="1">
    <source>
        <dbReference type="EMBL" id="MPM56920.1"/>
    </source>
</evidence>